<organism evidence="1 2">
    <name type="scientific">Thalassolituus marinus</name>
    <dbReference type="NCBI Taxonomy" id="671053"/>
    <lineage>
        <taxon>Bacteria</taxon>
        <taxon>Pseudomonadati</taxon>
        <taxon>Pseudomonadota</taxon>
        <taxon>Gammaproteobacteria</taxon>
        <taxon>Oceanospirillales</taxon>
        <taxon>Oceanospirillaceae</taxon>
        <taxon>Thalassolituus</taxon>
    </lineage>
</organism>
<reference evidence="1 2" key="1">
    <citation type="submission" date="2020-12" db="EMBL/GenBank/DDBJ databases">
        <title>Novel Thalassolituus-related marine hydrocarbonoclastic bacteria mediated algae-derived hydrocarbons mineralization in twilight zone of the northern South China Sea.</title>
        <authorList>
            <person name="Dong C."/>
        </authorList>
    </citation>
    <scope>NUCLEOTIDE SEQUENCE [LARGE SCALE GENOMIC DNA]</scope>
    <source>
        <strain evidence="1 2">IMCC1826</strain>
    </source>
</reference>
<evidence type="ECO:0000313" key="2">
    <source>
        <dbReference type="Proteomes" id="UP000714380"/>
    </source>
</evidence>
<comment type="caution">
    <text evidence="1">The sequence shown here is derived from an EMBL/GenBank/DDBJ whole genome shotgun (WGS) entry which is preliminary data.</text>
</comment>
<sequence length="177" mass="19372">MAESISTGKTFSKADANAAGWKLDLLKNSDPFACHMFYFMDYRTGHERVIGVPMESFNNAKPIAEPAIASAVLCELLLVTASGAADAQIEAKLAHAAVHYAKATRSYDIWTRGQPKSTRLHCLFNVYPDKQNPRGATVRPVMFGDISAVTDYEKVVGMSVHVKELDAKSASFAHCQF</sequence>
<evidence type="ECO:0000313" key="1">
    <source>
        <dbReference type="EMBL" id="MCA6065414.1"/>
    </source>
</evidence>
<keyword evidence="2" id="KW-1185">Reference proteome</keyword>
<dbReference type="Proteomes" id="UP000714380">
    <property type="component" value="Unassembled WGS sequence"/>
</dbReference>
<protein>
    <submittedName>
        <fullName evidence="1">Uncharacterized protein</fullName>
    </submittedName>
</protein>
<proteinExistence type="predicted"/>
<dbReference type="RefSeq" id="WP_225677330.1">
    <property type="nucleotide sequence ID" value="NZ_JAEDAH010000105.1"/>
</dbReference>
<name>A0ABS7ZUK8_9GAMM</name>
<dbReference type="EMBL" id="JAEDAH010000105">
    <property type="protein sequence ID" value="MCA6065414.1"/>
    <property type="molecule type" value="Genomic_DNA"/>
</dbReference>
<gene>
    <name evidence="1" type="ORF">I9W95_17590</name>
</gene>
<accession>A0ABS7ZUK8</accession>